<sequence length="485" mass="50927">MTGVLGHLGPRLLALALLIAIPVRAGAQPMPLQPPEAPDSTPLPPLHAAPHANAPPPEMVERTLTIDAGNGRIVALRAPAANVFAADPKVAQVRPASPTSLFIFGVAPGRTTVAALDTAGHAIAQYEVVVQPSAYGADAASAALARLFPGRGLRTEIMGKTLILEGDVATPDEAAQAQSVAQAYLPPGDTLENRLNVAASVQVGLKVRITEMTRAVVREIGVNWQELGDIGRFSTTLATTAALSSPPFTPGILTGAYNSRGFNIDGLIDALAQDNLVRTLAEPNLTARSGESASFLVGGEYPIPIAQAFGQTTVQFQQYGVQLSFVPTVLSSGRISLHVRPEVSELTNQGAVQLTTGNNSIAVPALLVRRADTTIELGSGQSFAIAGLLQDQTNQLDNSVLGLGEIPILGALFRSENFQRNETELVIIVTPYIVRPVDNPAALHTPSEGYRVPNDIERILLMRQMGKTTPTVAAHVPGDAGFIVQ</sequence>
<dbReference type="PANTHER" id="PTHR30332">
    <property type="entry name" value="PROBABLE GENERAL SECRETION PATHWAY PROTEIN D"/>
    <property type="match status" value="1"/>
</dbReference>
<dbReference type="GO" id="GO:0009306">
    <property type="term" value="P:protein secretion"/>
    <property type="evidence" value="ECO:0007669"/>
    <property type="project" value="InterPro"/>
</dbReference>
<dbReference type="PANTHER" id="PTHR30332:SF17">
    <property type="entry name" value="TYPE IV PILIATION SYSTEM PROTEIN DR_0774-RELATED"/>
    <property type="match status" value="1"/>
</dbReference>
<organism evidence="5">
    <name type="scientific">Acidicaldus sp</name>
    <dbReference type="NCBI Taxonomy" id="1872105"/>
    <lineage>
        <taxon>Bacteria</taxon>
        <taxon>Pseudomonadati</taxon>
        <taxon>Pseudomonadota</taxon>
        <taxon>Alphaproteobacteria</taxon>
        <taxon>Acetobacterales</taxon>
        <taxon>Acetobacteraceae</taxon>
        <taxon>Acidicaldus</taxon>
    </lineage>
</organism>
<proteinExistence type="inferred from homology"/>
<dbReference type="PRINTS" id="PR00811">
    <property type="entry name" value="BCTERIALGSPD"/>
</dbReference>
<reference evidence="5" key="1">
    <citation type="journal article" date="2020" name="mSystems">
        <title>Genome- and Community-Level Interaction Insights into Carbon Utilization and Element Cycling Functions of Hydrothermarchaeota in Hydrothermal Sediment.</title>
        <authorList>
            <person name="Zhou Z."/>
            <person name="Liu Y."/>
            <person name="Xu W."/>
            <person name="Pan J."/>
            <person name="Luo Z.H."/>
            <person name="Li M."/>
        </authorList>
    </citation>
    <scope>NUCLEOTIDE SEQUENCE</scope>
    <source>
        <strain evidence="5">SpSt-997</strain>
    </source>
</reference>
<feature type="region of interest" description="Disordered" evidence="2">
    <location>
        <begin position="30"/>
        <end position="57"/>
    </location>
</feature>
<dbReference type="Pfam" id="PF13629">
    <property type="entry name" value="T2SS-T3SS_pil_N"/>
    <property type="match status" value="1"/>
</dbReference>
<dbReference type="InterPro" id="IPR004846">
    <property type="entry name" value="T2SS/T3SS_dom"/>
</dbReference>
<comment type="caution">
    <text evidence="5">The sequence shown here is derived from an EMBL/GenBank/DDBJ whole genome shotgun (WGS) entry which is preliminary data.</text>
</comment>
<comment type="similarity">
    <text evidence="1">Belongs to the bacterial secretin family.</text>
</comment>
<name>A0A8J4M5K7_9PROT</name>
<accession>A0A8J4M5K7</accession>
<dbReference type="GO" id="GO:0015627">
    <property type="term" value="C:type II protein secretion system complex"/>
    <property type="evidence" value="ECO:0007669"/>
    <property type="project" value="TreeGrafter"/>
</dbReference>
<evidence type="ECO:0000313" key="5">
    <source>
        <dbReference type="EMBL" id="HGC42404.1"/>
    </source>
</evidence>
<dbReference type="Pfam" id="PF00263">
    <property type="entry name" value="Secretin"/>
    <property type="match status" value="1"/>
</dbReference>
<feature type="domain" description="Pilus formation protein N-terminal" evidence="4">
    <location>
        <begin position="61"/>
        <end position="130"/>
    </location>
</feature>
<evidence type="ECO:0000256" key="2">
    <source>
        <dbReference type="SAM" id="MobiDB-lite"/>
    </source>
</evidence>
<evidence type="ECO:0000259" key="4">
    <source>
        <dbReference type="Pfam" id="PF13629"/>
    </source>
</evidence>
<evidence type="ECO:0000256" key="1">
    <source>
        <dbReference type="RuleBase" id="RU004003"/>
    </source>
</evidence>
<feature type="compositionally biased region" description="Pro residues" evidence="2">
    <location>
        <begin position="31"/>
        <end position="57"/>
    </location>
</feature>
<dbReference type="AlphaFoldDB" id="A0A8J4M5K7"/>
<feature type="domain" description="Type II/III secretion system secretin-like" evidence="3">
    <location>
        <begin position="270"/>
        <end position="435"/>
    </location>
</feature>
<dbReference type="EMBL" id="DTQM01000080">
    <property type="protein sequence ID" value="HGC42404.1"/>
    <property type="molecule type" value="Genomic_DNA"/>
</dbReference>
<dbReference type="InterPro" id="IPR050810">
    <property type="entry name" value="Bact_Secretion_Sys_Channel"/>
</dbReference>
<gene>
    <name evidence="5" type="ORF">ENY07_04145</name>
</gene>
<dbReference type="InterPro" id="IPR032789">
    <property type="entry name" value="T2SS-T3SS_pil_N"/>
</dbReference>
<evidence type="ECO:0000259" key="3">
    <source>
        <dbReference type="Pfam" id="PF00263"/>
    </source>
</evidence>
<dbReference type="InterPro" id="IPR001775">
    <property type="entry name" value="GspD/PilQ"/>
</dbReference>
<protein>
    <submittedName>
        <fullName evidence="5">Type II and III secretion system protein family protein</fullName>
    </submittedName>
</protein>